<dbReference type="Gene3D" id="2.40.50.140">
    <property type="entry name" value="Nucleic acid-binding proteins"/>
    <property type="match status" value="2"/>
</dbReference>
<keyword evidence="3" id="KW-0863">Zinc-finger</keyword>
<comment type="similarity">
    <text evidence="1">Belongs to the replication factor A protein 1 family.</text>
</comment>
<dbReference type="AlphaFoldDB" id="A0A834YJW1"/>
<dbReference type="Proteomes" id="UP000655225">
    <property type="component" value="Unassembled WGS sequence"/>
</dbReference>
<dbReference type="InterPro" id="IPR003871">
    <property type="entry name" value="RFA1B/D_OB_1st"/>
</dbReference>
<dbReference type="FunFam" id="2.40.50.140:FF:000041">
    <property type="entry name" value="Replication protein A subunit"/>
    <property type="match status" value="1"/>
</dbReference>
<dbReference type="InterPro" id="IPR012340">
    <property type="entry name" value="NA-bd_OB-fold"/>
</dbReference>
<organism evidence="9 10">
    <name type="scientific">Tetracentron sinense</name>
    <name type="common">Spur-leaf</name>
    <dbReference type="NCBI Taxonomy" id="13715"/>
    <lineage>
        <taxon>Eukaryota</taxon>
        <taxon>Viridiplantae</taxon>
        <taxon>Streptophyta</taxon>
        <taxon>Embryophyta</taxon>
        <taxon>Tracheophyta</taxon>
        <taxon>Spermatophyta</taxon>
        <taxon>Magnoliopsida</taxon>
        <taxon>Trochodendrales</taxon>
        <taxon>Trochodendraceae</taxon>
        <taxon>Tetracentron</taxon>
    </lineage>
</organism>
<dbReference type="Pfam" id="PF02721">
    <property type="entry name" value="DUF223"/>
    <property type="match status" value="1"/>
</dbReference>
<name>A0A834YJW1_TETSI</name>
<keyword evidence="10" id="KW-1185">Reference proteome</keyword>
<dbReference type="GO" id="GO:0003677">
    <property type="term" value="F:DNA binding"/>
    <property type="evidence" value="ECO:0007669"/>
    <property type="project" value="UniProtKB-KW"/>
</dbReference>
<protein>
    <submittedName>
        <fullName evidence="9">Uncharacterized protein</fullName>
    </submittedName>
</protein>
<dbReference type="InterPro" id="IPR031657">
    <property type="entry name" value="REPA_OB_2"/>
</dbReference>
<evidence type="ECO:0000256" key="5">
    <source>
        <dbReference type="ARBA" id="ARBA00023125"/>
    </source>
</evidence>
<dbReference type="OrthoDB" id="1931061at2759"/>
<keyword evidence="2" id="KW-0479">Metal-binding</keyword>
<evidence type="ECO:0000313" key="10">
    <source>
        <dbReference type="Proteomes" id="UP000655225"/>
    </source>
</evidence>
<reference evidence="9 10" key="1">
    <citation type="submission" date="2020-04" db="EMBL/GenBank/DDBJ databases">
        <title>Plant Genome Project.</title>
        <authorList>
            <person name="Zhang R.-G."/>
        </authorList>
    </citation>
    <scope>NUCLEOTIDE SEQUENCE [LARGE SCALE GENOMIC DNA]</scope>
    <source>
        <strain evidence="9">YNK0</strain>
        <tissue evidence="9">Leaf</tissue>
    </source>
</reference>
<gene>
    <name evidence="9" type="ORF">HHK36_024231</name>
</gene>
<feature type="compositionally biased region" description="Polar residues" evidence="6">
    <location>
        <begin position="1"/>
        <end position="12"/>
    </location>
</feature>
<evidence type="ECO:0000256" key="2">
    <source>
        <dbReference type="ARBA" id="ARBA00022723"/>
    </source>
</evidence>
<sequence>MAESSSQGSMPSHRSEAISNIKEYNGGQLQPPTEQSITTSSSRDVITETYAGPTNKGKQVATPIEKSTHSSSLSHSITMSPPARRCQPIDSLNPYQRKWTIMARVIRKWNVKHVSGPRGVKRYLKLVLLDEERDIDVTMFDEVIDKFCSTLENGKVYYISNGVIDDADFRYRTVPYQYQMRITLATKIVEVEEGSAHIKQNMYRFADLQKLQHYINATYLIDVIGAVIDVKELQPIRTKKGERTCKREVLLANKESQVKLTLWGQLATIDGERLAQGLQSEQILLATGLRVQDYKGLYLCTTDLTLFELDPSNEQASYLRLCPTLSFSSLSRSQPNGEGSTSTISPATFFSLCSIFFGDANTTTLQPTHRQPTIAPCWQQPSPSSSFAGAIHFQTGHPPRSSSPSLDLDLFLLNPLSGELRSPLDLARVFISSEPAARLSIFSENQKLSSASPCPTPIVFSDQFEYGFLLSRSGAATPSSSPLTTTARRSISSQQLFKAPNKLDKKMEQGLEPLKSQTSMRQFSLVDIGMCCHPFHLICLTSECVVTQFISPRLLDIGMCCHAFISTCLTSECVVIQFGLVDIGMCCHPFHLICLTSECVVTQFISPRLLDIGMCCHAFISTCLTSECVVIQFGLVDIGMCCHPFHLICLTSECVVTQFISPRLLDIGMCCRAFISTCLTSECVVIQFGLVDIGMCCHPFHLICLTSECVVTQFSLLDIGMCCLAFISSV</sequence>
<keyword evidence="5" id="KW-0238">DNA-binding</keyword>
<feature type="region of interest" description="Disordered" evidence="6">
    <location>
        <begin position="1"/>
        <end position="89"/>
    </location>
</feature>
<dbReference type="SUPFAM" id="SSF50249">
    <property type="entry name" value="Nucleic acid-binding proteins"/>
    <property type="match status" value="2"/>
</dbReference>
<dbReference type="CDD" id="cd04474">
    <property type="entry name" value="RPA1_DBD_A"/>
    <property type="match status" value="1"/>
</dbReference>
<dbReference type="Pfam" id="PF16900">
    <property type="entry name" value="REPA_OB_2"/>
    <property type="match status" value="1"/>
</dbReference>
<evidence type="ECO:0000259" key="8">
    <source>
        <dbReference type="Pfam" id="PF16900"/>
    </source>
</evidence>
<dbReference type="EMBL" id="JABCRI010000018">
    <property type="protein sequence ID" value="KAF8389712.1"/>
    <property type="molecule type" value="Genomic_DNA"/>
</dbReference>
<evidence type="ECO:0000313" key="9">
    <source>
        <dbReference type="EMBL" id="KAF8389712.1"/>
    </source>
</evidence>
<evidence type="ECO:0000259" key="7">
    <source>
        <dbReference type="Pfam" id="PF02721"/>
    </source>
</evidence>
<evidence type="ECO:0000256" key="4">
    <source>
        <dbReference type="ARBA" id="ARBA00022833"/>
    </source>
</evidence>
<accession>A0A834YJW1</accession>
<keyword evidence="4" id="KW-0862">Zinc</keyword>
<feature type="domain" description="Replication protein A OB" evidence="8">
    <location>
        <begin position="215"/>
        <end position="302"/>
    </location>
</feature>
<comment type="caution">
    <text evidence="9">The sequence shown here is derived from an EMBL/GenBank/DDBJ whole genome shotgun (WGS) entry which is preliminary data.</text>
</comment>
<proteinExistence type="inferred from homology"/>
<feature type="compositionally biased region" description="Polar residues" evidence="6">
    <location>
        <begin position="27"/>
        <end position="44"/>
    </location>
</feature>
<dbReference type="PANTHER" id="PTHR47165">
    <property type="entry name" value="OS03G0429900 PROTEIN"/>
    <property type="match status" value="1"/>
</dbReference>
<dbReference type="PANTHER" id="PTHR47165:SF4">
    <property type="entry name" value="OS03G0429900 PROTEIN"/>
    <property type="match status" value="1"/>
</dbReference>
<feature type="domain" description="Replication protein A 70 kDa DNA-binding subunit B/D first OB fold" evidence="7">
    <location>
        <begin position="88"/>
        <end position="189"/>
    </location>
</feature>
<evidence type="ECO:0000256" key="1">
    <source>
        <dbReference type="ARBA" id="ARBA00005690"/>
    </source>
</evidence>
<evidence type="ECO:0000256" key="6">
    <source>
        <dbReference type="SAM" id="MobiDB-lite"/>
    </source>
</evidence>
<evidence type="ECO:0000256" key="3">
    <source>
        <dbReference type="ARBA" id="ARBA00022771"/>
    </source>
</evidence>
<feature type="compositionally biased region" description="Low complexity" evidence="6">
    <location>
        <begin position="69"/>
        <end position="80"/>
    </location>
</feature>
<dbReference type="GO" id="GO:0008270">
    <property type="term" value="F:zinc ion binding"/>
    <property type="evidence" value="ECO:0007669"/>
    <property type="project" value="UniProtKB-KW"/>
</dbReference>